<evidence type="ECO:0000313" key="3">
    <source>
        <dbReference type="Proteomes" id="UP000824890"/>
    </source>
</evidence>
<gene>
    <name evidence="2" type="ORF">HID58_054402</name>
</gene>
<feature type="compositionally biased region" description="Basic and acidic residues" evidence="1">
    <location>
        <begin position="137"/>
        <end position="154"/>
    </location>
</feature>
<protein>
    <submittedName>
        <fullName evidence="2">Uncharacterized protein</fullName>
    </submittedName>
</protein>
<evidence type="ECO:0000313" key="2">
    <source>
        <dbReference type="EMBL" id="KAH0891973.1"/>
    </source>
</evidence>
<proteinExistence type="predicted"/>
<comment type="caution">
    <text evidence="2">The sequence shown here is derived from an EMBL/GenBank/DDBJ whole genome shotgun (WGS) entry which is preliminary data.</text>
</comment>
<evidence type="ECO:0000256" key="1">
    <source>
        <dbReference type="SAM" id="MobiDB-lite"/>
    </source>
</evidence>
<feature type="region of interest" description="Disordered" evidence="1">
    <location>
        <begin position="130"/>
        <end position="173"/>
    </location>
</feature>
<reference evidence="2 3" key="1">
    <citation type="submission" date="2021-05" db="EMBL/GenBank/DDBJ databases">
        <title>Genome Assembly of Synthetic Allotetraploid Brassica napus Reveals Homoeologous Exchanges between Subgenomes.</title>
        <authorList>
            <person name="Davis J.T."/>
        </authorList>
    </citation>
    <scope>NUCLEOTIDE SEQUENCE [LARGE SCALE GENOMIC DNA]</scope>
    <source>
        <strain evidence="3">cv. Da-Ae</strain>
        <tissue evidence="2">Seedling</tissue>
    </source>
</reference>
<accession>A0ABQ8AHR8</accession>
<dbReference type="Proteomes" id="UP000824890">
    <property type="component" value="Unassembled WGS sequence"/>
</dbReference>
<organism evidence="2 3">
    <name type="scientific">Brassica napus</name>
    <name type="common">Rape</name>
    <dbReference type="NCBI Taxonomy" id="3708"/>
    <lineage>
        <taxon>Eukaryota</taxon>
        <taxon>Viridiplantae</taxon>
        <taxon>Streptophyta</taxon>
        <taxon>Embryophyta</taxon>
        <taxon>Tracheophyta</taxon>
        <taxon>Spermatophyta</taxon>
        <taxon>Magnoliopsida</taxon>
        <taxon>eudicotyledons</taxon>
        <taxon>Gunneridae</taxon>
        <taxon>Pentapetalae</taxon>
        <taxon>rosids</taxon>
        <taxon>malvids</taxon>
        <taxon>Brassicales</taxon>
        <taxon>Brassicaceae</taxon>
        <taxon>Brassiceae</taxon>
        <taxon>Brassica</taxon>
    </lineage>
</organism>
<dbReference type="EMBL" id="JAGKQM010000013">
    <property type="protein sequence ID" value="KAH0891973.1"/>
    <property type="molecule type" value="Genomic_DNA"/>
</dbReference>
<name>A0ABQ8AHR8_BRANA</name>
<sequence>MLFRTALGVLWYSVKPHQLVFTACMGYQDLNESRLQELRSKHRPAVMAAFEERLKGLQAWRDSKDLATKLYNSKQDPKSVVQMTFIIQPPWYLQPKPSRTSRKQSEDPQDKVILVISCCRLCERESDDGSRRRRRRIYDGSRRIDDGSRSETSSRHRSWMKTTTARLDKDVDG</sequence>
<keyword evidence="3" id="KW-1185">Reference proteome</keyword>